<dbReference type="Gene3D" id="3.40.710.10">
    <property type="entry name" value="DD-peptidase/beta-lactamase superfamily"/>
    <property type="match status" value="1"/>
</dbReference>
<dbReference type="EMBL" id="JACVEL010000009">
    <property type="protein sequence ID" value="MBC9813301.1"/>
    <property type="molecule type" value="Genomic_DNA"/>
</dbReference>
<keyword evidence="1" id="KW-0732">Signal</keyword>
<evidence type="ECO:0000313" key="4">
    <source>
        <dbReference type="EMBL" id="MBC9813301.1"/>
    </source>
</evidence>
<feature type="domain" description="Secretion system C-terminal sorting" evidence="3">
    <location>
        <begin position="365"/>
        <end position="432"/>
    </location>
</feature>
<sequence>MKTLHTFIILFFASNSGISFSQSSYFPPTSGNTWDTLSPQSLGWCQQKIDAMYNYLENNNSKAFVLLKDGKIVLEKYFGSFDQNSTWYWASAGKTITSFMTGVAQQEGYLSISDTTSHYLGQGWTACTSELEEKITIRHQLTMTSGLDDGVPDNFCTLDTCLIYKADAGSRWAYHNGPYTLLDGVIENATGMSLNNYTTQKLKNPTGMTGLFYSIDYNHVFFSTARSMARFGLLILNQGNWNGTQLMTDQTYFNQMVTPSQPINHSYGYLWWLNGQSSFMMPGTQLTFPGYLTPAAPADMIAALGMNGQFIDIIPSQNMVWIRMGEAPNGGLVPYLLHNEIWDYLNDLTCAPLNVTNTSYEEISISPNPATEFITIHSVDAIHHVIICSSTGQVVQQENNIQNNSINIKSLDTGIYFVYTESINGKKVIKKLLKY</sequence>
<keyword evidence="5" id="KW-1185">Reference proteome</keyword>
<evidence type="ECO:0000256" key="1">
    <source>
        <dbReference type="ARBA" id="ARBA00022729"/>
    </source>
</evidence>
<evidence type="ECO:0000313" key="5">
    <source>
        <dbReference type="Proteomes" id="UP000652681"/>
    </source>
</evidence>
<gene>
    <name evidence="4" type="ORF">H9Y05_12555</name>
</gene>
<dbReference type="GO" id="GO:0016787">
    <property type="term" value="F:hydrolase activity"/>
    <property type="evidence" value="ECO:0007669"/>
    <property type="project" value="UniProtKB-KW"/>
</dbReference>
<dbReference type="InterPro" id="IPR050789">
    <property type="entry name" value="Diverse_Enzym_Activities"/>
</dbReference>
<dbReference type="PANTHER" id="PTHR43283:SF7">
    <property type="entry name" value="BETA-LACTAMASE-RELATED DOMAIN-CONTAINING PROTEIN"/>
    <property type="match status" value="1"/>
</dbReference>
<dbReference type="NCBIfam" id="TIGR04183">
    <property type="entry name" value="Por_Secre_tail"/>
    <property type="match status" value="1"/>
</dbReference>
<dbReference type="PANTHER" id="PTHR43283">
    <property type="entry name" value="BETA-LACTAMASE-RELATED"/>
    <property type="match status" value="1"/>
</dbReference>
<dbReference type="SUPFAM" id="SSF56601">
    <property type="entry name" value="beta-lactamase/transpeptidase-like"/>
    <property type="match status" value="1"/>
</dbReference>
<protein>
    <submittedName>
        <fullName evidence="4">Serine hydrolase</fullName>
    </submittedName>
</protein>
<dbReference type="AlphaFoldDB" id="A0A8J6TY15"/>
<evidence type="ECO:0000259" key="2">
    <source>
        <dbReference type="Pfam" id="PF00144"/>
    </source>
</evidence>
<accession>A0A8J6TY15</accession>
<dbReference type="Pfam" id="PF18962">
    <property type="entry name" value="Por_Secre_tail"/>
    <property type="match status" value="1"/>
</dbReference>
<organism evidence="4 5">
    <name type="scientific">Taishania pollutisoli</name>
    <dbReference type="NCBI Taxonomy" id="2766479"/>
    <lineage>
        <taxon>Bacteria</taxon>
        <taxon>Pseudomonadati</taxon>
        <taxon>Bacteroidota</taxon>
        <taxon>Flavobacteriia</taxon>
        <taxon>Flavobacteriales</taxon>
        <taxon>Crocinitomicaceae</taxon>
        <taxon>Taishania</taxon>
    </lineage>
</organism>
<evidence type="ECO:0000259" key="3">
    <source>
        <dbReference type="Pfam" id="PF18962"/>
    </source>
</evidence>
<comment type="caution">
    <text evidence="4">The sequence shown here is derived from an EMBL/GenBank/DDBJ whole genome shotgun (WGS) entry which is preliminary data.</text>
</comment>
<dbReference type="InterPro" id="IPR001466">
    <property type="entry name" value="Beta-lactam-related"/>
</dbReference>
<reference evidence="4" key="1">
    <citation type="submission" date="2020-09" db="EMBL/GenBank/DDBJ databases">
        <title>Taishania pollutisoli gen. nov., sp. nov., Isolated from Tetrabromobisphenol A-Contaminated Soil.</title>
        <authorList>
            <person name="Chen Q."/>
        </authorList>
    </citation>
    <scope>NUCLEOTIDE SEQUENCE</scope>
    <source>
        <strain evidence="4">CZZ-1</strain>
    </source>
</reference>
<dbReference type="RefSeq" id="WP_216714488.1">
    <property type="nucleotide sequence ID" value="NZ_JACVEL010000009.1"/>
</dbReference>
<keyword evidence="4" id="KW-0378">Hydrolase</keyword>
<name>A0A8J6TY15_9FLAO</name>
<dbReference type="Pfam" id="PF00144">
    <property type="entry name" value="Beta-lactamase"/>
    <property type="match status" value="1"/>
</dbReference>
<proteinExistence type="predicted"/>
<dbReference type="Proteomes" id="UP000652681">
    <property type="component" value="Unassembled WGS sequence"/>
</dbReference>
<feature type="domain" description="Beta-lactamase-related" evidence="2">
    <location>
        <begin position="63"/>
        <end position="321"/>
    </location>
</feature>
<dbReference type="InterPro" id="IPR012338">
    <property type="entry name" value="Beta-lactam/transpept-like"/>
</dbReference>
<dbReference type="InterPro" id="IPR026444">
    <property type="entry name" value="Secre_tail"/>
</dbReference>